<dbReference type="RefSeq" id="XP_041552530.1">
    <property type="nucleotide sequence ID" value="XM_041699446.1"/>
</dbReference>
<evidence type="ECO:0008006" key="5">
    <source>
        <dbReference type="Google" id="ProtNLM"/>
    </source>
</evidence>
<feature type="compositionally biased region" description="Basic and acidic residues" evidence="1">
    <location>
        <begin position="177"/>
        <end position="188"/>
    </location>
</feature>
<dbReference type="GeneID" id="64970341"/>
<dbReference type="PANTHER" id="PTHR38123">
    <property type="entry name" value="CELL WALL SERINE-THREONINE-RICH GALACTOMANNOPROTEIN MP1 (AFU_ORTHOLOGUE AFUA_4G03240)"/>
    <property type="match status" value="1"/>
</dbReference>
<dbReference type="AlphaFoldDB" id="A0A7R8AIQ0"/>
<organism evidence="3 4">
    <name type="scientific">Aspergillus puulaauensis</name>
    <dbReference type="NCBI Taxonomy" id="1220207"/>
    <lineage>
        <taxon>Eukaryota</taxon>
        <taxon>Fungi</taxon>
        <taxon>Dikarya</taxon>
        <taxon>Ascomycota</taxon>
        <taxon>Pezizomycotina</taxon>
        <taxon>Eurotiomycetes</taxon>
        <taxon>Eurotiomycetidae</taxon>
        <taxon>Eurotiales</taxon>
        <taxon>Aspergillaceae</taxon>
        <taxon>Aspergillus</taxon>
    </lineage>
</organism>
<gene>
    <name evidence="3" type="ORF">APUU_20768S</name>
</gene>
<dbReference type="InterPro" id="IPR021054">
    <property type="entry name" value="Cell_wall_mannoprotein_1"/>
</dbReference>
<evidence type="ECO:0000256" key="1">
    <source>
        <dbReference type="SAM" id="MobiDB-lite"/>
    </source>
</evidence>
<accession>A0A7R8AIQ0</accession>
<reference evidence="3" key="1">
    <citation type="submission" date="2021-01" db="EMBL/GenBank/DDBJ databases">
        <authorList>
            <consortium name="Aspergillus puulaauensis MK2 genome sequencing consortium"/>
            <person name="Kazuki M."/>
            <person name="Futagami T."/>
        </authorList>
    </citation>
    <scope>NUCLEOTIDE SEQUENCE</scope>
    <source>
        <strain evidence="3">MK2</strain>
    </source>
</reference>
<dbReference type="KEGG" id="apuu:APUU_20768S"/>
<evidence type="ECO:0000256" key="2">
    <source>
        <dbReference type="SAM" id="SignalP"/>
    </source>
</evidence>
<keyword evidence="4" id="KW-1185">Reference proteome</keyword>
<feature type="chain" id="PRO_5030974320" description="Hydrophobic surface binding protein A-domain-containing protein" evidence="2">
    <location>
        <begin position="19"/>
        <end position="212"/>
    </location>
</feature>
<sequence length="212" mass="21889">MKFTGLVSLFAILGPALASPTPLNARDLDTIKSVLSDIQKQVNSLNTAITAKPLEANPVITQSNNLVNTINKGSSTVNAQGELSQLDALGLVSPTQDLADDTDKTVKSLISIKPDVIKLGEGCTTLTALNKQHKAATGLSSAIVSKVPEALGSTAKELSDKISASIQKGADAYKGSCDQKEEEPKTEESSAEQETAGADADVQAKPAACAAN</sequence>
<protein>
    <recommendedName>
        <fullName evidence="5">Hydrophobic surface binding protein A-domain-containing protein</fullName>
    </recommendedName>
</protein>
<feature type="region of interest" description="Disordered" evidence="1">
    <location>
        <begin position="172"/>
        <end position="212"/>
    </location>
</feature>
<proteinExistence type="predicted"/>
<keyword evidence="2" id="KW-0732">Signal</keyword>
<dbReference type="Proteomes" id="UP000654913">
    <property type="component" value="Chromosome 2"/>
</dbReference>
<dbReference type="OrthoDB" id="2422134at2759"/>
<dbReference type="GO" id="GO:0005576">
    <property type="term" value="C:extracellular region"/>
    <property type="evidence" value="ECO:0007669"/>
    <property type="project" value="TreeGrafter"/>
</dbReference>
<name>A0A7R8AIQ0_9EURO</name>
<evidence type="ECO:0000313" key="4">
    <source>
        <dbReference type="Proteomes" id="UP000654913"/>
    </source>
</evidence>
<dbReference type="Pfam" id="PF12296">
    <property type="entry name" value="HsbA"/>
    <property type="match status" value="1"/>
</dbReference>
<evidence type="ECO:0000313" key="3">
    <source>
        <dbReference type="EMBL" id="BCS20336.1"/>
    </source>
</evidence>
<dbReference type="EMBL" id="AP024444">
    <property type="protein sequence ID" value="BCS20336.1"/>
    <property type="molecule type" value="Genomic_DNA"/>
</dbReference>
<dbReference type="Gene3D" id="1.20.1280.140">
    <property type="match status" value="1"/>
</dbReference>
<reference evidence="3" key="2">
    <citation type="submission" date="2021-02" db="EMBL/GenBank/DDBJ databases">
        <title>Aspergillus puulaauensis MK2 genome sequence.</title>
        <authorList>
            <person name="Futagami T."/>
            <person name="Mori K."/>
            <person name="Kadooka C."/>
            <person name="Tanaka T."/>
        </authorList>
    </citation>
    <scope>NUCLEOTIDE SEQUENCE</scope>
    <source>
        <strain evidence="3">MK2</strain>
    </source>
</reference>
<feature type="signal peptide" evidence="2">
    <location>
        <begin position="1"/>
        <end position="18"/>
    </location>
</feature>
<dbReference type="PANTHER" id="PTHR38123:SF6">
    <property type="entry name" value="CELL WALL SERINE-THREONINE-RICH GALACTOMANNOPROTEIN MP1 (AFU_ORTHOLOGUE AFUA_4G03240)"/>
    <property type="match status" value="1"/>
</dbReference>